<evidence type="ECO:0000313" key="2">
    <source>
        <dbReference type="EMBL" id="AQP51162.1"/>
    </source>
</evidence>
<proteinExistence type="predicted"/>
<dbReference type="InterPro" id="IPR010394">
    <property type="entry name" value="5-nucleotidase"/>
</dbReference>
<feature type="region of interest" description="Disordered" evidence="1">
    <location>
        <begin position="305"/>
        <end position="337"/>
    </location>
</feature>
<dbReference type="GO" id="GO:0009117">
    <property type="term" value="P:nucleotide metabolic process"/>
    <property type="evidence" value="ECO:0007669"/>
    <property type="project" value="InterPro"/>
</dbReference>
<reference evidence="2 3" key="1">
    <citation type="journal article" date="2008" name="Int. J. Syst. Evol. Microbiol.">
        <title>Tessaracoccus flavescens sp. nov., isolated from marine sediment.</title>
        <authorList>
            <person name="Lee D.W."/>
            <person name="Lee S.D."/>
        </authorList>
    </citation>
    <scope>NUCLEOTIDE SEQUENCE [LARGE SCALE GENOMIC DNA]</scope>
    <source>
        <strain evidence="2 3">SST-39T</strain>
    </source>
</reference>
<evidence type="ECO:0000256" key="1">
    <source>
        <dbReference type="SAM" id="MobiDB-lite"/>
    </source>
</evidence>
<name>A0A1Q2CYD3_9ACTN</name>
<dbReference type="Pfam" id="PF06189">
    <property type="entry name" value="5-nucleotidase"/>
    <property type="match status" value="1"/>
</dbReference>
<keyword evidence="3" id="KW-1185">Reference proteome</keyword>
<dbReference type="Proteomes" id="UP000188235">
    <property type="component" value="Chromosome"/>
</dbReference>
<dbReference type="AlphaFoldDB" id="A0A1Q2CYD3"/>
<dbReference type="EMBL" id="CP019607">
    <property type="protein sequence ID" value="AQP51162.1"/>
    <property type="molecule type" value="Genomic_DNA"/>
</dbReference>
<accession>A0A1Q2CYD3</accession>
<dbReference type="GO" id="GO:0005737">
    <property type="term" value="C:cytoplasm"/>
    <property type="evidence" value="ECO:0007669"/>
    <property type="project" value="InterPro"/>
</dbReference>
<gene>
    <name evidence="2" type="ORF">BW733_10300</name>
</gene>
<dbReference type="GO" id="GO:0008253">
    <property type="term" value="F:5'-nucleotidase activity"/>
    <property type="evidence" value="ECO:0007669"/>
    <property type="project" value="InterPro"/>
</dbReference>
<organism evidence="2 3">
    <name type="scientific">Tessaracoccus flavescens</name>
    <dbReference type="NCBI Taxonomy" id="399497"/>
    <lineage>
        <taxon>Bacteria</taxon>
        <taxon>Bacillati</taxon>
        <taxon>Actinomycetota</taxon>
        <taxon>Actinomycetes</taxon>
        <taxon>Propionibacteriales</taxon>
        <taxon>Propionibacteriaceae</taxon>
        <taxon>Tessaracoccus</taxon>
    </lineage>
</organism>
<protein>
    <submittedName>
        <fullName evidence="2">5'-nucleotidase</fullName>
    </submittedName>
</protein>
<dbReference type="RefSeq" id="WP_077350214.1">
    <property type="nucleotide sequence ID" value="NZ_CP019607.1"/>
</dbReference>
<dbReference type="OrthoDB" id="9778569at2"/>
<dbReference type="PANTHER" id="PTHR31367">
    <property type="entry name" value="CYTOSOLIC 5'-NUCLEOTIDASE 1 FAMILY MEMBER"/>
    <property type="match status" value="1"/>
</dbReference>
<sequence length="337" mass="37508">MAGYDLSNRLVIGIASSALFNLDESGRVFNEQGPAAYLAYQREHLDDTLRPGVAYPFVRRLLSLNDLSADPDDPLVEVIVLSRNSPETGLRVMRSIAAHELPITRAIFTEGRAPFPYMEPLNMALFLSADAADVRQAVENGLPAGHVQESPGLDDDPLDRGLRVAFDFDSVLADDASEQVYASGGLHRFQEHELANQNLAHEPGPLRELLRRLNQIQAEEERRREDLPGYRMRLRVSVVTARSAPAHERALWSLREWGLRVNDAFFLGGIAKGPILETLRPHIFFDDQQLHLTSESVPSVHIPFGVRNAEPRPGRGGPPTSRTPPPSDTTMQHTWLP</sequence>
<dbReference type="STRING" id="399497.BW733_10300"/>
<dbReference type="PANTHER" id="PTHR31367:SF5">
    <property type="entry name" value="CYTOSOLIC 5'-NUCLEOTIDASE 1A"/>
    <property type="match status" value="1"/>
</dbReference>
<evidence type="ECO:0000313" key="3">
    <source>
        <dbReference type="Proteomes" id="UP000188235"/>
    </source>
</evidence>
<dbReference type="GO" id="GO:0000166">
    <property type="term" value="F:nucleotide binding"/>
    <property type="evidence" value="ECO:0007669"/>
    <property type="project" value="InterPro"/>
</dbReference>
<feature type="compositionally biased region" description="Polar residues" evidence="1">
    <location>
        <begin position="328"/>
        <end position="337"/>
    </location>
</feature>
<dbReference type="GO" id="GO:0000287">
    <property type="term" value="F:magnesium ion binding"/>
    <property type="evidence" value="ECO:0007669"/>
    <property type="project" value="InterPro"/>
</dbReference>
<dbReference type="KEGG" id="tfa:BW733_10300"/>